<dbReference type="InterPro" id="IPR022064">
    <property type="entry name" value="DUF3619"/>
</dbReference>
<sequence>MTSKSHTTNRPFSQDTLGRAITARLSETTQDLPHDITQRLKAARMLALEKRKVVKLSVATGVAAAGGNAAVMHLGDAPRGKWRQLGAWLPLLALVAGLLTIGFVQDDYRAREIADVDAEILTDDLPPAAFTDPGFAQFLRVNRGE</sequence>
<protein>
    <recommendedName>
        <fullName evidence="4">DUF3619 domain-containing protein</fullName>
    </recommendedName>
</protein>
<evidence type="ECO:0000313" key="3">
    <source>
        <dbReference type="Proteomes" id="UP001268089"/>
    </source>
</evidence>
<evidence type="ECO:0000313" key="2">
    <source>
        <dbReference type="EMBL" id="MDR7308517.1"/>
    </source>
</evidence>
<accession>A0ABU1ZSI7</accession>
<feature type="transmembrane region" description="Helical" evidence="1">
    <location>
        <begin position="53"/>
        <end position="75"/>
    </location>
</feature>
<organism evidence="2 3">
    <name type="scientific">Rhodoferax saidenbachensis</name>
    <dbReference type="NCBI Taxonomy" id="1484693"/>
    <lineage>
        <taxon>Bacteria</taxon>
        <taxon>Pseudomonadati</taxon>
        <taxon>Pseudomonadota</taxon>
        <taxon>Betaproteobacteria</taxon>
        <taxon>Burkholderiales</taxon>
        <taxon>Comamonadaceae</taxon>
        <taxon>Rhodoferax</taxon>
    </lineage>
</organism>
<evidence type="ECO:0008006" key="4">
    <source>
        <dbReference type="Google" id="ProtNLM"/>
    </source>
</evidence>
<name>A0ABU1ZSI7_9BURK</name>
<dbReference type="RefSeq" id="WP_310345926.1">
    <property type="nucleotide sequence ID" value="NZ_JAVDXO010000011.1"/>
</dbReference>
<proteinExistence type="predicted"/>
<comment type="caution">
    <text evidence="2">The sequence shown here is derived from an EMBL/GenBank/DDBJ whole genome shotgun (WGS) entry which is preliminary data.</text>
</comment>
<keyword evidence="3" id="KW-1185">Reference proteome</keyword>
<gene>
    <name evidence="2" type="ORF">J2X15_003829</name>
</gene>
<dbReference type="Proteomes" id="UP001268089">
    <property type="component" value="Unassembled WGS sequence"/>
</dbReference>
<keyword evidence="1" id="KW-0812">Transmembrane</keyword>
<keyword evidence="1" id="KW-0472">Membrane</keyword>
<evidence type="ECO:0000256" key="1">
    <source>
        <dbReference type="SAM" id="Phobius"/>
    </source>
</evidence>
<dbReference type="Pfam" id="PF12279">
    <property type="entry name" value="DUF3619"/>
    <property type="match status" value="1"/>
</dbReference>
<dbReference type="EMBL" id="JAVDXO010000011">
    <property type="protein sequence ID" value="MDR7308517.1"/>
    <property type="molecule type" value="Genomic_DNA"/>
</dbReference>
<reference evidence="2 3" key="1">
    <citation type="submission" date="2023-07" db="EMBL/GenBank/DDBJ databases">
        <title>Sorghum-associated microbial communities from plants grown in Nebraska, USA.</title>
        <authorList>
            <person name="Schachtman D."/>
        </authorList>
    </citation>
    <scope>NUCLEOTIDE SEQUENCE [LARGE SCALE GENOMIC DNA]</scope>
    <source>
        <strain evidence="2 3">BE308</strain>
    </source>
</reference>
<feature type="transmembrane region" description="Helical" evidence="1">
    <location>
        <begin position="87"/>
        <end position="104"/>
    </location>
</feature>
<keyword evidence="1" id="KW-1133">Transmembrane helix</keyword>